<dbReference type="EMBL" id="CM044701">
    <property type="protein sequence ID" value="KAI5683527.1"/>
    <property type="molecule type" value="Genomic_DNA"/>
</dbReference>
<evidence type="ECO:0000313" key="2">
    <source>
        <dbReference type="Proteomes" id="UP001060085"/>
    </source>
</evidence>
<protein>
    <submittedName>
        <fullName evidence="1">Uncharacterized protein</fullName>
    </submittedName>
</protein>
<keyword evidence="2" id="KW-1185">Reference proteome</keyword>
<proteinExistence type="predicted"/>
<comment type="caution">
    <text evidence="1">The sequence shown here is derived from an EMBL/GenBank/DDBJ whole genome shotgun (WGS) entry which is preliminary data.</text>
</comment>
<organism evidence="1 2">
    <name type="scientific">Catharanthus roseus</name>
    <name type="common">Madagascar periwinkle</name>
    <name type="synonym">Vinca rosea</name>
    <dbReference type="NCBI Taxonomy" id="4058"/>
    <lineage>
        <taxon>Eukaryota</taxon>
        <taxon>Viridiplantae</taxon>
        <taxon>Streptophyta</taxon>
        <taxon>Embryophyta</taxon>
        <taxon>Tracheophyta</taxon>
        <taxon>Spermatophyta</taxon>
        <taxon>Magnoliopsida</taxon>
        <taxon>eudicotyledons</taxon>
        <taxon>Gunneridae</taxon>
        <taxon>Pentapetalae</taxon>
        <taxon>asterids</taxon>
        <taxon>lamiids</taxon>
        <taxon>Gentianales</taxon>
        <taxon>Apocynaceae</taxon>
        <taxon>Rauvolfioideae</taxon>
        <taxon>Vinceae</taxon>
        <taxon>Catharanthinae</taxon>
        <taxon>Catharanthus</taxon>
    </lineage>
</organism>
<dbReference type="Proteomes" id="UP001060085">
    <property type="component" value="Linkage Group LG01"/>
</dbReference>
<sequence>MPSDQGWPTLAVEVLSYPNDEYIRWYRGITRVYIENPANRDTHSVGYQLAGVDRRIMEVDDMASVVIQELPSSLSQMAVFAKKVQTIIWRCMISIGGMLGCTPSQYDINRHFQYNCRVIVLGSPYWRGVLVELRGALVDSLVVEHEVDALLSLIFQADTDMQTPDMILRAPPPLGLGFFPFQSHNTSLEFSSSRAPPPPGTADSSTLHQFISQASSSDKEE</sequence>
<name>A0ACC0CEY7_CATRO</name>
<accession>A0ACC0CEY7</accession>
<reference evidence="2" key="1">
    <citation type="journal article" date="2023" name="Nat. Plants">
        <title>Single-cell RNA sequencing provides a high-resolution roadmap for understanding the multicellular compartmentation of specialized metabolism.</title>
        <authorList>
            <person name="Sun S."/>
            <person name="Shen X."/>
            <person name="Li Y."/>
            <person name="Li Y."/>
            <person name="Wang S."/>
            <person name="Li R."/>
            <person name="Zhang H."/>
            <person name="Shen G."/>
            <person name="Guo B."/>
            <person name="Wei J."/>
            <person name="Xu J."/>
            <person name="St-Pierre B."/>
            <person name="Chen S."/>
            <person name="Sun C."/>
        </authorList>
    </citation>
    <scope>NUCLEOTIDE SEQUENCE [LARGE SCALE GENOMIC DNA]</scope>
</reference>
<evidence type="ECO:0000313" key="1">
    <source>
        <dbReference type="EMBL" id="KAI5683527.1"/>
    </source>
</evidence>
<gene>
    <name evidence="1" type="ORF">M9H77_04755</name>
</gene>